<gene>
    <name evidence="4" type="ORF">DICPUDRAFT_83274</name>
</gene>
<dbReference type="PANTHER" id="PTHR32031:SF47">
    <property type="entry name" value="B BOX-TYPE DOMAIN-CONTAINING PROTEIN-RELATED"/>
    <property type="match status" value="1"/>
</dbReference>
<dbReference type="EMBL" id="GL871299">
    <property type="protein sequence ID" value="EGC30801.1"/>
    <property type="molecule type" value="Genomic_DNA"/>
</dbReference>
<keyword evidence="1" id="KW-0863">Zinc-finger</keyword>
<dbReference type="PANTHER" id="PTHR32031">
    <property type="entry name" value="FNIP REPEAT-CONTAINING PROTEIN-RELATED-RELATED"/>
    <property type="match status" value="1"/>
</dbReference>
<dbReference type="Proteomes" id="UP000001064">
    <property type="component" value="Unassembled WGS sequence"/>
</dbReference>
<dbReference type="OrthoDB" id="10053955at2759"/>
<dbReference type="RefSeq" id="XP_003292668.1">
    <property type="nucleotide sequence ID" value="XM_003292620.1"/>
</dbReference>
<protein>
    <recommendedName>
        <fullName evidence="3">B box-type domain-containing protein</fullName>
    </recommendedName>
</protein>
<sequence length="511" mass="58864">MEPLNSPHTNSNTSDNNSSNNNDNYIYNDSIIYESIEPYCSIHKNEKIILTCLGCRMLVCKNCIVGHGCINGYGVIDIVKNNQLNEIKINELHLKGYLESDTFVKKSLDHCYDETVKKCNSNLYILQETSKKLARFFEANSKSIEALINTEQEANVNNYTFFCEEIKKNSDTIEEILKEDANSLLKDEKKLMDNKNKVNSLIREKNNRFIEPFTTTKLTINEDLIEQIKILSREVFTLTKEEYRDEAKDNVYKHHLMINKFFNPFLCQYYLSHGEPIPKHIGEVAFDSSYIHDKLIVPRHVKKISLYNGFKLPLDHIPEWINVLVVWDIVEPLKANSIPKSVGELYIRSGYNHLIPQGTIPSTVREVFICDITFPLLKNSLGCNVELLKIRNGYNHPITEGVIPPSVIALYFGKLGNSLNNIKTILTNDTIPKTGKLETIHFLADFNQSIPDNFIPKNRSITLQFYDIEQIKLFKNGVPSHVKNVILHNHIKYKHLILPCWISPSIKINYL</sequence>
<keyword evidence="1" id="KW-0862">Zinc</keyword>
<dbReference type="InterPro" id="IPR000315">
    <property type="entry name" value="Znf_B-box"/>
</dbReference>
<dbReference type="InterPro" id="IPR052697">
    <property type="entry name" value="FNIP_repeat"/>
</dbReference>
<evidence type="ECO:0000313" key="4">
    <source>
        <dbReference type="EMBL" id="EGC30801.1"/>
    </source>
</evidence>
<organism evidence="4 5">
    <name type="scientific">Dictyostelium purpureum</name>
    <name type="common">Slime mold</name>
    <dbReference type="NCBI Taxonomy" id="5786"/>
    <lineage>
        <taxon>Eukaryota</taxon>
        <taxon>Amoebozoa</taxon>
        <taxon>Evosea</taxon>
        <taxon>Eumycetozoa</taxon>
        <taxon>Dictyostelia</taxon>
        <taxon>Dictyosteliales</taxon>
        <taxon>Dictyosteliaceae</taxon>
        <taxon>Dictyostelium</taxon>
    </lineage>
</organism>
<accession>F0ZZ27</accession>
<dbReference type="SUPFAM" id="SSF57845">
    <property type="entry name" value="B-box zinc-binding domain"/>
    <property type="match status" value="1"/>
</dbReference>
<dbReference type="InParanoid" id="F0ZZ27"/>
<dbReference type="GO" id="GO:0008270">
    <property type="term" value="F:zinc ion binding"/>
    <property type="evidence" value="ECO:0007669"/>
    <property type="project" value="UniProtKB-KW"/>
</dbReference>
<dbReference type="Pfam" id="PF05725">
    <property type="entry name" value="FNIP"/>
    <property type="match status" value="2"/>
</dbReference>
<evidence type="ECO:0000259" key="3">
    <source>
        <dbReference type="PROSITE" id="PS50119"/>
    </source>
</evidence>
<dbReference type="InterPro" id="IPR008615">
    <property type="entry name" value="FNIP"/>
</dbReference>
<feature type="region of interest" description="Disordered" evidence="2">
    <location>
        <begin position="1"/>
        <end position="21"/>
    </location>
</feature>
<proteinExistence type="predicted"/>
<feature type="compositionally biased region" description="Low complexity" evidence="2">
    <location>
        <begin position="9"/>
        <end position="21"/>
    </location>
</feature>
<keyword evidence="1" id="KW-0479">Metal-binding</keyword>
<name>F0ZZ27_DICPU</name>
<dbReference type="VEuPathDB" id="AmoebaDB:DICPUDRAFT_83274"/>
<dbReference type="Pfam" id="PF00643">
    <property type="entry name" value="zf-B_box"/>
    <property type="match status" value="1"/>
</dbReference>
<dbReference type="PROSITE" id="PS50119">
    <property type="entry name" value="ZF_BBOX"/>
    <property type="match status" value="1"/>
</dbReference>
<dbReference type="AlphaFoldDB" id="F0ZZ27"/>
<evidence type="ECO:0000256" key="1">
    <source>
        <dbReference type="PROSITE-ProRule" id="PRU00024"/>
    </source>
</evidence>
<feature type="domain" description="B box-type" evidence="3">
    <location>
        <begin position="40"/>
        <end position="78"/>
    </location>
</feature>
<evidence type="ECO:0000313" key="5">
    <source>
        <dbReference type="Proteomes" id="UP000001064"/>
    </source>
</evidence>
<dbReference type="GeneID" id="10508626"/>
<keyword evidence="5" id="KW-1185">Reference proteome</keyword>
<evidence type="ECO:0000256" key="2">
    <source>
        <dbReference type="SAM" id="MobiDB-lite"/>
    </source>
</evidence>
<reference evidence="5" key="1">
    <citation type="journal article" date="2011" name="Genome Biol.">
        <title>Comparative genomics of the social amoebae Dictyostelium discoideum and Dictyostelium purpureum.</title>
        <authorList>
            <consortium name="US DOE Joint Genome Institute (JGI-PGF)"/>
            <person name="Sucgang R."/>
            <person name="Kuo A."/>
            <person name="Tian X."/>
            <person name="Salerno W."/>
            <person name="Parikh A."/>
            <person name="Feasley C.L."/>
            <person name="Dalin E."/>
            <person name="Tu H."/>
            <person name="Huang E."/>
            <person name="Barry K."/>
            <person name="Lindquist E."/>
            <person name="Shapiro H."/>
            <person name="Bruce D."/>
            <person name="Schmutz J."/>
            <person name="Salamov A."/>
            <person name="Fey P."/>
            <person name="Gaudet P."/>
            <person name="Anjard C."/>
            <person name="Babu M.M."/>
            <person name="Basu S."/>
            <person name="Bushmanova Y."/>
            <person name="van der Wel H."/>
            <person name="Katoh-Kurasawa M."/>
            <person name="Dinh C."/>
            <person name="Coutinho P.M."/>
            <person name="Saito T."/>
            <person name="Elias M."/>
            <person name="Schaap P."/>
            <person name="Kay R.R."/>
            <person name="Henrissat B."/>
            <person name="Eichinger L."/>
            <person name="Rivero F."/>
            <person name="Putnam N.H."/>
            <person name="West C.M."/>
            <person name="Loomis W.F."/>
            <person name="Chisholm R.L."/>
            <person name="Shaulsky G."/>
            <person name="Strassmann J.E."/>
            <person name="Queller D.C."/>
            <person name="Kuspa A."/>
            <person name="Grigoriev I.V."/>
        </authorList>
    </citation>
    <scope>NUCLEOTIDE SEQUENCE [LARGE SCALE GENOMIC DNA]</scope>
    <source>
        <strain evidence="5">QSDP1</strain>
    </source>
</reference>
<dbReference type="KEGG" id="dpp:DICPUDRAFT_83274"/>